<evidence type="ECO:0000256" key="8">
    <source>
        <dbReference type="RuleBase" id="RU004474"/>
    </source>
</evidence>
<dbReference type="UniPathway" id="UPA00077">
    <property type="reaction ID" value="UER00158"/>
</dbReference>
<evidence type="ECO:0000313" key="11">
    <source>
        <dbReference type="Proteomes" id="UP000177346"/>
    </source>
</evidence>
<proteinExistence type="inferred from homology"/>
<dbReference type="InterPro" id="IPR012259">
    <property type="entry name" value="DHFR"/>
</dbReference>
<dbReference type="PROSITE" id="PS00075">
    <property type="entry name" value="DHFR_1"/>
    <property type="match status" value="1"/>
</dbReference>
<evidence type="ECO:0000256" key="7">
    <source>
        <dbReference type="PIRNR" id="PIRNR000194"/>
    </source>
</evidence>
<dbReference type="GO" id="GO:0046654">
    <property type="term" value="P:tetrahydrofolate biosynthetic process"/>
    <property type="evidence" value="ECO:0007669"/>
    <property type="project" value="UniProtKB-UniPathway"/>
</dbReference>
<dbReference type="Gene3D" id="3.40.430.10">
    <property type="entry name" value="Dihydrofolate Reductase, subunit A"/>
    <property type="match status" value="1"/>
</dbReference>
<evidence type="ECO:0000256" key="2">
    <source>
        <dbReference type="ARBA" id="ARBA00009539"/>
    </source>
</evidence>
<keyword evidence="4 7" id="KW-0554">One-carbon metabolism</keyword>
<dbReference type="SUPFAM" id="SSF53597">
    <property type="entry name" value="Dihydrofolate reductase-like"/>
    <property type="match status" value="1"/>
</dbReference>
<dbReference type="PANTHER" id="PTHR48069">
    <property type="entry name" value="DIHYDROFOLATE REDUCTASE"/>
    <property type="match status" value="1"/>
</dbReference>
<keyword evidence="5 7" id="KW-0521">NADP</keyword>
<organism evidence="10 11">
    <name type="scientific">Candidatus Giovannonibacteria bacterium RIFCSPLOWO2_01_FULL_46_32</name>
    <dbReference type="NCBI Taxonomy" id="1798353"/>
    <lineage>
        <taxon>Bacteria</taxon>
        <taxon>Candidatus Giovannoniibacteriota</taxon>
    </lineage>
</organism>
<dbReference type="AlphaFoldDB" id="A0A1F5XI09"/>
<evidence type="ECO:0000256" key="3">
    <source>
        <dbReference type="ARBA" id="ARBA00012856"/>
    </source>
</evidence>
<dbReference type="EMBL" id="MFIF01000009">
    <property type="protein sequence ID" value="OGF87121.1"/>
    <property type="molecule type" value="Genomic_DNA"/>
</dbReference>
<comment type="pathway">
    <text evidence="1 7">Cofactor biosynthesis; tetrahydrofolate biosynthesis; 5,6,7,8-tetrahydrofolate from 7,8-dihydrofolate: step 1/1.</text>
</comment>
<comment type="function">
    <text evidence="7">Key enzyme in folate metabolism. Catalyzes an essential reaction for de novo glycine and purine synthesis, and for DNA precursor synthesis.</text>
</comment>
<dbReference type="GO" id="GO:0046655">
    <property type="term" value="P:folic acid metabolic process"/>
    <property type="evidence" value="ECO:0007669"/>
    <property type="project" value="TreeGrafter"/>
</dbReference>
<dbReference type="Pfam" id="PF00186">
    <property type="entry name" value="DHFR_1"/>
    <property type="match status" value="1"/>
</dbReference>
<comment type="catalytic activity">
    <reaction evidence="7">
        <text>(6S)-5,6,7,8-tetrahydrofolate + NADP(+) = 7,8-dihydrofolate + NADPH + H(+)</text>
        <dbReference type="Rhea" id="RHEA:15009"/>
        <dbReference type="ChEBI" id="CHEBI:15378"/>
        <dbReference type="ChEBI" id="CHEBI:57451"/>
        <dbReference type="ChEBI" id="CHEBI:57453"/>
        <dbReference type="ChEBI" id="CHEBI:57783"/>
        <dbReference type="ChEBI" id="CHEBI:58349"/>
        <dbReference type="EC" id="1.5.1.3"/>
    </reaction>
</comment>
<evidence type="ECO:0000256" key="1">
    <source>
        <dbReference type="ARBA" id="ARBA00004903"/>
    </source>
</evidence>
<reference evidence="10 11" key="1">
    <citation type="journal article" date="2016" name="Nat. Commun.">
        <title>Thousands of microbial genomes shed light on interconnected biogeochemical processes in an aquifer system.</title>
        <authorList>
            <person name="Anantharaman K."/>
            <person name="Brown C.T."/>
            <person name="Hug L.A."/>
            <person name="Sharon I."/>
            <person name="Castelle C.J."/>
            <person name="Probst A.J."/>
            <person name="Thomas B.C."/>
            <person name="Singh A."/>
            <person name="Wilkins M.J."/>
            <person name="Karaoz U."/>
            <person name="Brodie E.L."/>
            <person name="Williams K.H."/>
            <person name="Hubbard S.S."/>
            <person name="Banfield J.F."/>
        </authorList>
    </citation>
    <scope>NUCLEOTIDE SEQUENCE [LARGE SCALE GENOMIC DNA]</scope>
</reference>
<dbReference type="InterPro" id="IPR017925">
    <property type="entry name" value="DHFR_CS"/>
</dbReference>
<dbReference type="EC" id="1.5.1.3" evidence="3 7"/>
<evidence type="ECO:0000259" key="9">
    <source>
        <dbReference type="PROSITE" id="PS51330"/>
    </source>
</evidence>
<dbReference type="GO" id="GO:0005829">
    <property type="term" value="C:cytosol"/>
    <property type="evidence" value="ECO:0007669"/>
    <property type="project" value="TreeGrafter"/>
</dbReference>
<dbReference type="PROSITE" id="PS51330">
    <property type="entry name" value="DHFR_2"/>
    <property type="match status" value="1"/>
</dbReference>
<dbReference type="InterPro" id="IPR001796">
    <property type="entry name" value="DHFR_dom"/>
</dbReference>
<dbReference type="GO" id="GO:0050661">
    <property type="term" value="F:NADP binding"/>
    <property type="evidence" value="ECO:0007669"/>
    <property type="project" value="InterPro"/>
</dbReference>
<name>A0A1F5XI09_9BACT</name>
<evidence type="ECO:0000256" key="6">
    <source>
        <dbReference type="ARBA" id="ARBA00023002"/>
    </source>
</evidence>
<dbReference type="PIRSF" id="PIRSF000194">
    <property type="entry name" value="DHFR"/>
    <property type="match status" value="1"/>
</dbReference>
<dbReference type="GO" id="GO:0006730">
    <property type="term" value="P:one-carbon metabolic process"/>
    <property type="evidence" value="ECO:0007669"/>
    <property type="project" value="UniProtKB-KW"/>
</dbReference>
<dbReference type="PANTHER" id="PTHR48069:SF3">
    <property type="entry name" value="DIHYDROFOLATE REDUCTASE"/>
    <property type="match status" value="1"/>
</dbReference>
<evidence type="ECO:0000313" key="10">
    <source>
        <dbReference type="EMBL" id="OGF87121.1"/>
    </source>
</evidence>
<dbReference type="Proteomes" id="UP000177346">
    <property type="component" value="Unassembled WGS sequence"/>
</dbReference>
<dbReference type="CDD" id="cd00209">
    <property type="entry name" value="DHFR"/>
    <property type="match status" value="1"/>
</dbReference>
<evidence type="ECO:0000256" key="4">
    <source>
        <dbReference type="ARBA" id="ARBA00022563"/>
    </source>
</evidence>
<dbReference type="GO" id="GO:0046452">
    <property type="term" value="P:dihydrofolate metabolic process"/>
    <property type="evidence" value="ECO:0007669"/>
    <property type="project" value="TreeGrafter"/>
</dbReference>
<evidence type="ECO:0000256" key="5">
    <source>
        <dbReference type="ARBA" id="ARBA00022857"/>
    </source>
</evidence>
<feature type="domain" description="DHFR" evidence="9">
    <location>
        <begin position="4"/>
        <end position="167"/>
    </location>
</feature>
<comment type="similarity">
    <text evidence="2 7 8">Belongs to the dihydrofolate reductase family.</text>
</comment>
<dbReference type="PRINTS" id="PR00070">
    <property type="entry name" value="DHFR"/>
</dbReference>
<dbReference type="GO" id="GO:0004146">
    <property type="term" value="F:dihydrofolate reductase activity"/>
    <property type="evidence" value="ECO:0007669"/>
    <property type="project" value="UniProtKB-EC"/>
</dbReference>
<keyword evidence="6 7" id="KW-0560">Oxidoreductase</keyword>
<gene>
    <name evidence="10" type="ORF">A3B19_01510</name>
</gene>
<dbReference type="InterPro" id="IPR024072">
    <property type="entry name" value="DHFR-like_dom_sf"/>
</dbReference>
<protein>
    <recommendedName>
        <fullName evidence="3 7">Dihydrofolate reductase</fullName>
        <ecNumber evidence="3 7">1.5.1.3</ecNumber>
    </recommendedName>
</protein>
<sequence>MGIKISIIVAMAKNSKVIGQSGEVPWRLSADLKRFKELTLGHAVIVGRKTHESILKRLGKPLPNRKTIVLTRQQGRHAGGCLVAHSWKEALKLAEGEEEIFVIGGAEIYKLALPYTDTIHLTLVHADVAGDVFFQNFNALEWEWTDYEPRPKNEKNEYNFTWWRLKRKYRKGE</sequence>
<comment type="caution">
    <text evidence="10">The sequence shown here is derived from an EMBL/GenBank/DDBJ whole genome shotgun (WGS) entry which is preliminary data.</text>
</comment>
<accession>A0A1F5XI09</accession>